<keyword evidence="2" id="KW-1185">Reference proteome</keyword>
<organism evidence="1 2">
    <name type="scientific">Rhizopogon vesiculosus</name>
    <dbReference type="NCBI Taxonomy" id="180088"/>
    <lineage>
        <taxon>Eukaryota</taxon>
        <taxon>Fungi</taxon>
        <taxon>Dikarya</taxon>
        <taxon>Basidiomycota</taxon>
        <taxon>Agaricomycotina</taxon>
        <taxon>Agaricomycetes</taxon>
        <taxon>Agaricomycetidae</taxon>
        <taxon>Boletales</taxon>
        <taxon>Suillineae</taxon>
        <taxon>Rhizopogonaceae</taxon>
        <taxon>Rhizopogon</taxon>
    </lineage>
</organism>
<dbReference type="AlphaFoldDB" id="A0A1J8PSU4"/>
<name>A0A1J8PSU4_9AGAM</name>
<sequence length="53" mass="6284">MNLSHCLNCKLSREEYHQAHGLVDDIAFPPLRSYMDRQLVIRPRKVDRSTLYP</sequence>
<feature type="non-terminal residue" evidence="1">
    <location>
        <position position="53"/>
    </location>
</feature>
<comment type="caution">
    <text evidence="1">The sequence shown here is derived from an EMBL/GenBank/DDBJ whole genome shotgun (WGS) entry which is preliminary data.</text>
</comment>
<accession>A0A1J8PSU4</accession>
<gene>
    <name evidence="1" type="ORF">AZE42_08065</name>
</gene>
<proteinExistence type="predicted"/>
<dbReference type="OrthoDB" id="10570215at2759"/>
<evidence type="ECO:0000313" key="2">
    <source>
        <dbReference type="Proteomes" id="UP000183567"/>
    </source>
</evidence>
<dbReference type="Proteomes" id="UP000183567">
    <property type="component" value="Unassembled WGS sequence"/>
</dbReference>
<protein>
    <submittedName>
        <fullName evidence="1">Uncharacterized protein</fullName>
    </submittedName>
</protein>
<reference evidence="1 2" key="1">
    <citation type="submission" date="2016-03" db="EMBL/GenBank/DDBJ databases">
        <title>Comparative genomics of the ectomycorrhizal sister species Rhizopogon vinicolor and Rhizopogon vesiculosus (Basidiomycota: Boletales) reveals a divergence of the mating type B locus.</title>
        <authorList>
            <person name="Mujic A.B."/>
            <person name="Kuo A."/>
            <person name="Tritt A."/>
            <person name="Lipzen A."/>
            <person name="Chen C."/>
            <person name="Johnson J."/>
            <person name="Sharma A."/>
            <person name="Barry K."/>
            <person name="Grigoriev I.V."/>
            <person name="Spatafora J.W."/>
        </authorList>
    </citation>
    <scope>NUCLEOTIDE SEQUENCE [LARGE SCALE GENOMIC DNA]</scope>
    <source>
        <strain evidence="1 2">AM-OR11-056</strain>
    </source>
</reference>
<evidence type="ECO:0000313" key="1">
    <source>
        <dbReference type="EMBL" id="OJA11957.1"/>
    </source>
</evidence>
<dbReference type="EMBL" id="LVVM01004847">
    <property type="protein sequence ID" value="OJA11957.1"/>
    <property type="molecule type" value="Genomic_DNA"/>
</dbReference>